<sequence>MPKTIVSICQLAASHPSTNFTDTKEFIPERHLDHPRFANDSKTAMQPFSFGPRNCIGRNLAYVEIHMILARVVFNFDMELDQPEKDWLDQKVFTLWEKPELMVKLKPRVHFQ</sequence>
<gene>
    <name evidence="10" type="ORF">N7449_010334</name>
</gene>
<dbReference type="PROSITE" id="PS00086">
    <property type="entry name" value="CYTOCHROME_P450"/>
    <property type="match status" value="1"/>
</dbReference>
<dbReference type="PANTHER" id="PTHR24305:SF210">
    <property type="entry name" value="CYTOCHROME P450 MONOOXYGENASE ASQL-RELATED"/>
    <property type="match status" value="1"/>
</dbReference>
<keyword evidence="11" id="KW-1185">Reference proteome</keyword>
<keyword evidence="3 8" id="KW-0349">Heme</keyword>
<evidence type="ECO:0000256" key="2">
    <source>
        <dbReference type="ARBA" id="ARBA00010617"/>
    </source>
</evidence>
<keyword evidence="4 8" id="KW-0479">Metal-binding</keyword>
<organism evidence="10 11">
    <name type="scientific">Penicillium cf. viridicatum</name>
    <dbReference type="NCBI Taxonomy" id="2972119"/>
    <lineage>
        <taxon>Eukaryota</taxon>
        <taxon>Fungi</taxon>
        <taxon>Dikarya</taxon>
        <taxon>Ascomycota</taxon>
        <taxon>Pezizomycotina</taxon>
        <taxon>Eurotiomycetes</taxon>
        <taxon>Eurotiomycetidae</taxon>
        <taxon>Eurotiales</taxon>
        <taxon>Aspergillaceae</taxon>
        <taxon>Penicillium</taxon>
    </lineage>
</organism>
<evidence type="ECO:0008006" key="12">
    <source>
        <dbReference type="Google" id="ProtNLM"/>
    </source>
</evidence>
<name>A0A9W9IYU9_9EURO</name>
<dbReference type="Proteomes" id="UP001150942">
    <property type="component" value="Unassembled WGS sequence"/>
</dbReference>
<dbReference type="InterPro" id="IPR050121">
    <property type="entry name" value="Cytochrome_P450_monoxygenase"/>
</dbReference>
<dbReference type="GO" id="GO:0004497">
    <property type="term" value="F:monooxygenase activity"/>
    <property type="evidence" value="ECO:0007669"/>
    <property type="project" value="UniProtKB-KW"/>
</dbReference>
<dbReference type="GO" id="GO:0020037">
    <property type="term" value="F:heme binding"/>
    <property type="evidence" value="ECO:0007669"/>
    <property type="project" value="InterPro"/>
</dbReference>
<evidence type="ECO:0000256" key="3">
    <source>
        <dbReference type="ARBA" id="ARBA00022617"/>
    </source>
</evidence>
<dbReference type="PRINTS" id="PR00463">
    <property type="entry name" value="EP450I"/>
</dbReference>
<evidence type="ECO:0000256" key="7">
    <source>
        <dbReference type="ARBA" id="ARBA00023033"/>
    </source>
</evidence>
<reference evidence="10" key="2">
    <citation type="journal article" date="2023" name="IMA Fungus">
        <title>Comparative genomic study of the Penicillium genus elucidates a diverse pangenome and 15 lateral gene transfer events.</title>
        <authorList>
            <person name="Petersen C."/>
            <person name="Sorensen T."/>
            <person name="Nielsen M.R."/>
            <person name="Sondergaard T.E."/>
            <person name="Sorensen J.L."/>
            <person name="Fitzpatrick D.A."/>
            <person name="Frisvad J.C."/>
            <person name="Nielsen K.L."/>
        </authorList>
    </citation>
    <scope>NUCLEOTIDE SEQUENCE</scope>
    <source>
        <strain evidence="10">IBT 20477</strain>
    </source>
</reference>
<evidence type="ECO:0000256" key="6">
    <source>
        <dbReference type="ARBA" id="ARBA00023004"/>
    </source>
</evidence>
<evidence type="ECO:0000256" key="8">
    <source>
        <dbReference type="PIRSR" id="PIRSR602401-1"/>
    </source>
</evidence>
<reference evidence="10" key="1">
    <citation type="submission" date="2022-11" db="EMBL/GenBank/DDBJ databases">
        <authorList>
            <person name="Petersen C."/>
        </authorList>
    </citation>
    <scope>NUCLEOTIDE SEQUENCE</scope>
    <source>
        <strain evidence="10">IBT 20477</strain>
    </source>
</reference>
<dbReference type="GO" id="GO:0043386">
    <property type="term" value="P:mycotoxin biosynthetic process"/>
    <property type="evidence" value="ECO:0007669"/>
    <property type="project" value="UniProtKB-ARBA"/>
</dbReference>
<evidence type="ECO:0000313" key="10">
    <source>
        <dbReference type="EMBL" id="KAJ5187340.1"/>
    </source>
</evidence>
<dbReference type="EMBL" id="JAPQKQ010000007">
    <property type="protein sequence ID" value="KAJ5187340.1"/>
    <property type="molecule type" value="Genomic_DNA"/>
</dbReference>
<evidence type="ECO:0000256" key="9">
    <source>
        <dbReference type="RuleBase" id="RU000461"/>
    </source>
</evidence>
<dbReference type="PANTHER" id="PTHR24305">
    <property type="entry name" value="CYTOCHROME P450"/>
    <property type="match status" value="1"/>
</dbReference>
<evidence type="ECO:0000256" key="4">
    <source>
        <dbReference type="ARBA" id="ARBA00022723"/>
    </source>
</evidence>
<evidence type="ECO:0000313" key="11">
    <source>
        <dbReference type="Proteomes" id="UP001150942"/>
    </source>
</evidence>
<evidence type="ECO:0000256" key="5">
    <source>
        <dbReference type="ARBA" id="ARBA00023002"/>
    </source>
</evidence>
<dbReference type="InterPro" id="IPR001128">
    <property type="entry name" value="Cyt_P450"/>
</dbReference>
<dbReference type="AlphaFoldDB" id="A0A9W9IYU9"/>
<protein>
    <recommendedName>
        <fullName evidence="12">Cytochrome P450</fullName>
    </recommendedName>
</protein>
<dbReference type="SUPFAM" id="SSF48264">
    <property type="entry name" value="Cytochrome P450"/>
    <property type="match status" value="1"/>
</dbReference>
<dbReference type="InterPro" id="IPR002401">
    <property type="entry name" value="Cyt_P450_E_grp-I"/>
</dbReference>
<accession>A0A9W9IYU9</accession>
<dbReference type="InterPro" id="IPR036396">
    <property type="entry name" value="Cyt_P450_sf"/>
</dbReference>
<keyword evidence="7 9" id="KW-0503">Monooxygenase</keyword>
<keyword evidence="5 9" id="KW-0560">Oxidoreductase</keyword>
<keyword evidence="6 8" id="KW-0408">Iron</keyword>
<dbReference type="GO" id="GO:0016705">
    <property type="term" value="F:oxidoreductase activity, acting on paired donors, with incorporation or reduction of molecular oxygen"/>
    <property type="evidence" value="ECO:0007669"/>
    <property type="project" value="InterPro"/>
</dbReference>
<dbReference type="Pfam" id="PF00067">
    <property type="entry name" value="p450"/>
    <property type="match status" value="1"/>
</dbReference>
<dbReference type="InterPro" id="IPR017972">
    <property type="entry name" value="Cyt_P450_CS"/>
</dbReference>
<dbReference type="GO" id="GO:0005506">
    <property type="term" value="F:iron ion binding"/>
    <property type="evidence" value="ECO:0007669"/>
    <property type="project" value="InterPro"/>
</dbReference>
<evidence type="ECO:0000256" key="1">
    <source>
        <dbReference type="ARBA" id="ARBA00001971"/>
    </source>
</evidence>
<comment type="caution">
    <text evidence="10">The sequence shown here is derived from an EMBL/GenBank/DDBJ whole genome shotgun (WGS) entry which is preliminary data.</text>
</comment>
<comment type="cofactor">
    <cofactor evidence="1 8">
        <name>heme</name>
        <dbReference type="ChEBI" id="CHEBI:30413"/>
    </cofactor>
</comment>
<feature type="binding site" description="axial binding residue" evidence="8">
    <location>
        <position position="55"/>
    </location>
    <ligand>
        <name>heme</name>
        <dbReference type="ChEBI" id="CHEBI:30413"/>
    </ligand>
    <ligandPart>
        <name>Fe</name>
        <dbReference type="ChEBI" id="CHEBI:18248"/>
    </ligandPart>
</feature>
<dbReference type="OrthoDB" id="1470350at2759"/>
<proteinExistence type="inferred from homology"/>
<comment type="similarity">
    <text evidence="2 9">Belongs to the cytochrome P450 family.</text>
</comment>
<dbReference type="Gene3D" id="1.10.630.10">
    <property type="entry name" value="Cytochrome P450"/>
    <property type="match status" value="1"/>
</dbReference>